<keyword evidence="3" id="KW-1185">Reference proteome</keyword>
<feature type="region of interest" description="Disordered" evidence="1">
    <location>
        <begin position="57"/>
        <end position="88"/>
    </location>
</feature>
<dbReference type="AlphaFoldDB" id="A0A7H8SZV7"/>
<evidence type="ECO:0000313" key="2">
    <source>
        <dbReference type="EMBL" id="QKZ16827.1"/>
    </source>
</evidence>
<evidence type="ECO:0000256" key="1">
    <source>
        <dbReference type="SAM" id="MobiDB-lite"/>
    </source>
</evidence>
<proteinExistence type="predicted"/>
<dbReference type="EMBL" id="CP056041">
    <property type="protein sequence ID" value="QKZ16827.1"/>
    <property type="molecule type" value="Genomic_DNA"/>
</dbReference>
<gene>
    <name evidence="2" type="ORF">HUT05_05220</name>
</gene>
<protein>
    <submittedName>
        <fullName evidence="2">Uncharacterized protein</fullName>
    </submittedName>
</protein>
<accession>A0A7H8SZV7</accession>
<feature type="compositionally biased region" description="Polar residues" evidence="1">
    <location>
        <begin position="61"/>
        <end position="70"/>
    </location>
</feature>
<name>A0A7H8SZV7_STRCX</name>
<dbReference type="Proteomes" id="UP000509418">
    <property type="component" value="Chromosome"/>
</dbReference>
<reference evidence="2 3" key="1">
    <citation type="submission" date="2020-06" db="EMBL/GenBank/DDBJ databases">
        <title>Genome mining for natural products.</title>
        <authorList>
            <person name="Zhang B."/>
            <person name="Shi J."/>
            <person name="Ge H."/>
        </authorList>
    </citation>
    <scope>NUCLEOTIDE SEQUENCE [LARGE SCALE GENOMIC DNA]</scope>
    <source>
        <strain evidence="2 3">NA02069</strain>
    </source>
</reference>
<evidence type="ECO:0000313" key="3">
    <source>
        <dbReference type="Proteomes" id="UP000509418"/>
    </source>
</evidence>
<organism evidence="2 3">
    <name type="scientific">Streptomyces chartreusis</name>
    <dbReference type="NCBI Taxonomy" id="1969"/>
    <lineage>
        <taxon>Bacteria</taxon>
        <taxon>Bacillati</taxon>
        <taxon>Actinomycetota</taxon>
        <taxon>Actinomycetes</taxon>
        <taxon>Kitasatosporales</taxon>
        <taxon>Streptomycetaceae</taxon>
        <taxon>Streptomyces</taxon>
    </lineage>
</organism>
<dbReference type="RefSeq" id="WP_176574349.1">
    <property type="nucleotide sequence ID" value="NZ_CBDRGH010000039.1"/>
</dbReference>
<sequence length="140" mass="14220">MSAPRHHRSASRTGAVLVLLLAALLHVLACAHGPTLAGDARADTPLVAVAACGQTPHDRQQAGTGQSSPYHDSGAHCWGGDEPTVQPPRDVTLALPVVHDTLPGGHTVVLAPPSRPSPAPPASGGPSAGHARALFGVWRT</sequence>